<proteinExistence type="predicted"/>
<reference evidence="1 2" key="1">
    <citation type="submission" date="2024-02" db="EMBL/GenBank/DDBJ databases">
        <title>Discinaceae phylogenomics.</title>
        <authorList>
            <person name="Dirks A.C."/>
            <person name="James T.Y."/>
        </authorList>
    </citation>
    <scope>NUCLEOTIDE SEQUENCE [LARGE SCALE GENOMIC DNA]</scope>
    <source>
        <strain evidence="1 2">ACD0624</strain>
    </source>
</reference>
<sequence>MPSVRYVPTGNFCQHSSGTRLERIRFIIIDDDSNAVFCPGKGNLSADFGSSENPKPYRYRLPQEEARLTGIQCIDSPVGSEIPINGRLCANIGGTKGSYLHTSAGTDKDGIGGQVQTEEQDEGQKGKELFAKIHACYHQSQVSNISKFVCWSHGRAGRYTPEIALLFKEGMYYTTKFDWQQSPHATIYMYNDDGGVDELVFGDEAVSGLEFVSLGEPIGNYTAGDTSSFISLIPGSDRADQIFGALMDKSVRKTLRSHWDAGSAIMSSSQSTDDGCLMMKSNKKTWASRHAHQSDSMDK</sequence>
<dbReference type="EMBL" id="JBBBZM010000030">
    <property type="protein sequence ID" value="KAL0637840.1"/>
    <property type="molecule type" value="Genomic_DNA"/>
</dbReference>
<evidence type="ECO:0000313" key="2">
    <source>
        <dbReference type="Proteomes" id="UP001447188"/>
    </source>
</evidence>
<protein>
    <submittedName>
        <fullName evidence="1">Uncharacterized protein</fullName>
    </submittedName>
</protein>
<keyword evidence="2" id="KW-1185">Reference proteome</keyword>
<comment type="caution">
    <text evidence="1">The sequence shown here is derived from an EMBL/GenBank/DDBJ whole genome shotgun (WGS) entry which is preliminary data.</text>
</comment>
<organism evidence="1 2">
    <name type="scientific">Discina gigas</name>
    <dbReference type="NCBI Taxonomy" id="1032678"/>
    <lineage>
        <taxon>Eukaryota</taxon>
        <taxon>Fungi</taxon>
        <taxon>Dikarya</taxon>
        <taxon>Ascomycota</taxon>
        <taxon>Pezizomycotina</taxon>
        <taxon>Pezizomycetes</taxon>
        <taxon>Pezizales</taxon>
        <taxon>Discinaceae</taxon>
        <taxon>Discina</taxon>
    </lineage>
</organism>
<dbReference type="Proteomes" id="UP001447188">
    <property type="component" value="Unassembled WGS sequence"/>
</dbReference>
<name>A0ABR3GPV9_9PEZI</name>
<evidence type="ECO:0000313" key="1">
    <source>
        <dbReference type="EMBL" id="KAL0637840.1"/>
    </source>
</evidence>
<gene>
    <name evidence="1" type="ORF">Q9L58_003230</name>
</gene>
<accession>A0ABR3GPV9</accession>